<protein>
    <submittedName>
        <fullName evidence="1">Uncharacterized protein</fullName>
    </submittedName>
</protein>
<sequence>MAQMWLLRLPKYTSTTTTKTGASDTTTTTATTSTSTAVKNTVEKNGGTQDCCCWGLRKVLKKLKRQGRMLRAATTSRQSSLECRYDPLSYSLNFDTSGCGSLVDDQDYYQFCAFSSRFVGNIPRTSSYPRLVSPSH</sequence>
<reference evidence="1 2" key="1">
    <citation type="journal article" date="2014" name="PLoS ONE">
        <title>Global Analysis of Gene Expression Profiles in Physic Nut (Jatropha curcas L.) Seedlings Exposed to Salt Stress.</title>
        <authorList>
            <person name="Zhang L."/>
            <person name="Zhang C."/>
            <person name="Wu P."/>
            <person name="Chen Y."/>
            <person name="Li M."/>
            <person name="Jiang H."/>
            <person name="Wu G."/>
        </authorList>
    </citation>
    <scope>NUCLEOTIDE SEQUENCE [LARGE SCALE GENOMIC DNA]</scope>
    <source>
        <strain evidence="2">cv. GZQX0401</strain>
        <tissue evidence="1">Young leaves</tissue>
    </source>
</reference>
<gene>
    <name evidence="1" type="ORF">JCGZ_15266</name>
</gene>
<dbReference type="AlphaFoldDB" id="A0A067K345"/>
<accession>A0A067K345</accession>
<organism evidence="1 2">
    <name type="scientific">Jatropha curcas</name>
    <name type="common">Barbados nut</name>
    <dbReference type="NCBI Taxonomy" id="180498"/>
    <lineage>
        <taxon>Eukaryota</taxon>
        <taxon>Viridiplantae</taxon>
        <taxon>Streptophyta</taxon>
        <taxon>Embryophyta</taxon>
        <taxon>Tracheophyta</taxon>
        <taxon>Spermatophyta</taxon>
        <taxon>Magnoliopsida</taxon>
        <taxon>eudicotyledons</taxon>
        <taxon>Gunneridae</taxon>
        <taxon>Pentapetalae</taxon>
        <taxon>rosids</taxon>
        <taxon>fabids</taxon>
        <taxon>Malpighiales</taxon>
        <taxon>Euphorbiaceae</taxon>
        <taxon>Crotonoideae</taxon>
        <taxon>Jatropheae</taxon>
        <taxon>Jatropha</taxon>
    </lineage>
</organism>
<dbReference type="EMBL" id="KK914666">
    <property type="protein sequence ID" value="KDP30557.1"/>
    <property type="molecule type" value="Genomic_DNA"/>
</dbReference>
<dbReference type="Proteomes" id="UP000027138">
    <property type="component" value="Unassembled WGS sequence"/>
</dbReference>
<keyword evidence="2" id="KW-1185">Reference proteome</keyword>
<evidence type="ECO:0000313" key="1">
    <source>
        <dbReference type="EMBL" id="KDP30557.1"/>
    </source>
</evidence>
<dbReference type="PANTHER" id="PTHR33168">
    <property type="entry name" value="STRESS INDUCED PROTEIN-RELATED"/>
    <property type="match status" value="1"/>
</dbReference>
<proteinExistence type="predicted"/>
<evidence type="ECO:0000313" key="2">
    <source>
        <dbReference type="Proteomes" id="UP000027138"/>
    </source>
</evidence>
<name>A0A067K345_JATCU</name>
<dbReference type="OrthoDB" id="1091833at2759"/>
<dbReference type="KEGG" id="jcu:105641066"/>